<reference evidence="4" key="2">
    <citation type="submission" date="2020-04" db="EMBL/GenBank/DDBJ databases">
        <authorList>
            <person name="Tanveer F."/>
            <person name="Xie Y."/>
            <person name="Shinwari Z.K."/>
        </authorList>
    </citation>
    <scope>NUCLEOTIDE SEQUENCE</scope>
    <source>
        <strain evidence="4">MOSEL-ME25</strain>
    </source>
</reference>
<reference evidence="3 5" key="1">
    <citation type="submission" date="2015-01" db="EMBL/GenBank/DDBJ databases">
        <title>Genome sequences of high lactate-tolerant strain Salinicoccus roseus W12 with industrial interest.</title>
        <authorList>
            <person name="Wang H."/>
            <person name="Yu B."/>
        </authorList>
    </citation>
    <scope>NUCLEOTIDE SEQUENCE [LARGE SCALE GENOMIC DNA]</scope>
    <source>
        <strain evidence="3 5">W12</strain>
    </source>
</reference>
<dbReference type="InterPro" id="IPR000073">
    <property type="entry name" value="AB_hydrolase_1"/>
</dbReference>
<dbReference type="EMBL" id="JXII01000008">
    <property type="protein sequence ID" value="KIH70271.1"/>
    <property type="molecule type" value="Genomic_DNA"/>
</dbReference>
<comment type="caution">
    <text evidence="3">The sequence shown here is derived from an EMBL/GenBank/DDBJ whole genome shotgun (WGS) entry which is preliminary data.</text>
</comment>
<organism evidence="3 5">
    <name type="scientific">Salinicoccus roseus</name>
    <dbReference type="NCBI Taxonomy" id="45670"/>
    <lineage>
        <taxon>Bacteria</taxon>
        <taxon>Bacillati</taxon>
        <taxon>Bacillota</taxon>
        <taxon>Bacilli</taxon>
        <taxon>Bacillales</taxon>
        <taxon>Staphylococcaceae</taxon>
        <taxon>Salinicoccus</taxon>
    </lineage>
</organism>
<evidence type="ECO:0000313" key="5">
    <source>
        <dbReference type="Proteomes" id="UP000031546"/>
    </source>
</evidence>
<dbReference type="GeneID" id="77845887"/>
<dbReference type="InterPro" id="IPR029058">
    <property type="entry name" value="AB_hydrolase_fold"/>
</dbReference>
<evidence type="ECO:0000259" key="2">
    <source>
        <dbReference type="Pfam" id="PF12697"/>
    </source>
</evidence>
<name>A0A0C2HL11_9STAP</name>
<evidence type="ECO:0000313" key="3">
    <source>
        <dbReference type="EMBL" id="KIH70271.1"/>
    </source>
</evidence>
<gene>
    <name evidence="4" type="ORF">F7P68_0011405</name>
    <name evidence="3" type="ORF">SN16_09995</name>
</gene>
<dbReference type="PRINTS" id="PR00111">
    <property type="entry name" value="ABHYDROLASE"/>
</dbReference>
<dbReference type="InterPro" id="IPR050266">
    <property type="entry name" value="AB_hydrolase_sf"/>
</dbReference>
<dbReference type="GO" id="GO:0016020">
    <property type="term" value="C:membrane"/>
    <property type="evidence" value="ECO:0007669"/>
    <property type="project" value="TreeGrafter"/>
</dbReference>
<dbReference type="InterPro" id="IPR000639">
    <property type="entry name" value="Epox_hydrolase-like"/>
</dbReference>
<keyword evidence="1 3" id="KW-0378">Hydrolase</keyword>
<dbReference type="PANTHER" id="PTHR43798">
    <property type="entry name" value="MONOACYLGLYCEROL LIPASE"/>
    <property type="match status" value="1"/>
</dbReference>
<keyword evidence="6" id="KW-1185">Reference proteome</keyword>
<dbReference type="PANTHER" id="PTHR43798:SF31">
    <property type="entry name" value="AB HYDROLASE SUPERFAMILY PROTEIN YCLE"/>
    <property type="match status" value="1"/>
</dbReference>
<evidence type="ECO:0000313" key="6">
    <source>
        <dbReference type="Proteomes" id="UP000527860"/>
    </source>
</evidence>
<protein>
    <submittedName>
        <fullName evidence="3">2-hydroxymuconic semialdehyde hydrolase</fullName>
    </submittedName>
    <submittedName>
        <fullName evidence="4">Alpha/beta hydrolase</fullName>
    </submittedName>
</protein>
<dbReference type="Gene3D" id="3.40.50.1820">
    <property type="entry name" value="alpha/beta hydrolase"/>
    <property type="match status" value="1"/>
</dbReference>
<dbReference type="Pfam" id="PF12697">
    <property type="entry name" value="Abhydrolase_6"/>
    <property type="match status" value="1"/>
</dbReference>
<dbReference type="AlphaFoldDB" id="A0A0C2HL11"/>
<dbReference type="OrthoDB" id="9805423at2"/>
<dbReference type="RefSeq" id="WP_040106474.1">
    <property type="nucleotide sequence ID" value="NZ_JABEVU030000001.1"/>
</dbReference>
<reference evidence="4" key="3">
    <citation type="submission" date="2022-12" db="EMBL/GenBank/DDBJ databases">
        <title>Genome analysis and biological profiling of marine Salinicoccus roseus MOSEL-ME25.</title>
        <authorList>
            <person name="Mirza F.T."/>
            <person name="Xie Y."/>
            <person name="Shinwari Z.K."/>
        </authorList>
    </citation>
    <scope>NUCLEOTIDE SEQUENCE</scope>
    <source>
        <strain evidence="4">MOSEL-ME25</strain>
    </source>
</reference>
<dbReference type="PRINTS" id="PR00412">
    <property type="entry name" value="EPOXHYDRLASE"/>
</dbReference>
<dbReference type="STRING" id="45670.SN16_09995"/>
<dbReference type="EMBL" id="JABEVU030000001">
    <property type="protein sequence ID" value="MDB0581137.1"/>
    <property type="molecule type" value="Genomic_DNA"/>
</dbReference>
<dbReference type="Proteomes" id="UP000527860">
    <property type="component" value="Unassembled WGS sequence"/>
</dbReference>
<sequence>MATFEVKNLQTEGFNTVYAHGGEANDEAVFFLHGSGPGANGLSNWNKVLEVMGEKYQVFAPDFVGFGNTEVPENTNLTFWEWTTLRVKQVLRIMEHHNIEKAHLVGNSMGGVISMHAIMYDESKFDKLILMGSGGGKTPGPTPEIIRMKGFFNDPSIESLRNLIKWFVYDESVLGDDLEAIVQTRYENLMRSGMQDLYPTLFPKDPMELLIPPSALRRIKQQTLMIHGYEDQFVPVEASLDLMKHIPNAELVILKQCGHWAQIEKADRFLELVDQFLSEKVKALSK</sequence>
<dbReference type="SUPFAM" id="SSF53474">
    <property type="entry name" value="alpha/beta-Hydrolases"/>
    <property type="match status" value="1"/>
</dbReference>
<dbReference type="Proteomes" id="UP000031546">
    <property type="component" value="Unassembled WGS sequence"/>
</dbReference>
<proteinExistence type="predicted"/>
<evidence type="ECO:0000313" key="4">
    <source>
        <dbReference type="EMBL" id="MDB0581137.1"/>
    </source>
</evidence>
<dbReference type="GO" id="GO:0016787">
    <property type="term" value="F:hydrolase activity"/>
    <property type="evidence" value="ECO:0007669"/>
    <property type="project" value="UniProtKB-KW"/>
</dbReference>
<evidence type="ECO:0000256" key="1">
    <source>
        <dbReference type="ARBA" id="ARBA00022801"/>
    </source>
</evidence>
<feature type="domain" description="AB hydrolase-1" evidence="2">
    <location>
        <begin position="29"/>
        <end position="271"/>
    </location>
</feature>
<accession>A0A0C2HL11</accession>